<comment type="caution">
    <text evidence="1">The sequence shown here is derived from an EMBL/GenBank/DDBJ whole genome shotgun (WGS) entry which is preliminary data.</text>
</comment>
<proteinExistence type="predicted"/>
<organism evidence="1 2">
    <name type="scientific">Lacticaseibacillus rhamnosus LRHMDP3</name>
    <dbReference type="NCBI Taxonomy" id="1203259"/>
    <lineage>
        <taxon>Bacteria</taxon>
        <taxon>Bacillati</taxon>
        <taxon>Bacillota</taxon>
        <taxon>Bacilli</taxon>
        <taxon>Lactobacillales</taxon>
        <taxon>Lactobacillaceae</taxon>
        <taxon>Lacticaseibacillus</taxon>
    </lineage>
</organism>
<sequence length="43" mass="4963">MAGEDDALYWLYPPDRSRLEVDNVIFPWPIASAEIMSQLLEPI</sequence>
<accession>A0AB33XVB7</accession>
<dbReference type="AlphaFoldDB" id="A0AB33XVB7"/>
<gene>
    <name evidence="1" type="ORF">LRHMDP3_1470</name>
</gene>
<dbReference type="Proteomes" id="UP000009352">
    <property type="component" value="Unassembled WGS sequence"/>
</dbReference>
<evidence type="ECO:0000313" key="1">
    <source>
        <dbReference type="EMBL" id="EKS51087.1"/>
    </source>
</evidence>
<name>A0AB33XVB7_LACRH</name>
<evidence type="ECO:0000313" key="2">
    <source>
        <dbReference type="Proteomes" id="UP000009352"/>
    </source>
</evidence>
<reference evidence="1 2" key="1">
    <citation type="journal article" date="2013" name="Genome Announc.">
        <title>Draft Genome Sequence of Staphylococcus simulans UMC-CNS-990, Isolated from a Case of Chronic Bovine Mastitis.</title>
        <authorList>
            <person name="Calcutt M.J."/>
            <person name="Foecking M.F."/>
            <person name="Hsieh H.Y."/>
            <person name="Perry J."/>
            <person name="Stewart G.C."/>
            <person name="Middleton J.R."/>
        </authorList>
    </citation>
    <scope>NUCLEOTIDE SEQUENCE [LARGE SCALE GENOMIC DNA]</scope>
    <source>
        <strain evidence="1 2">LRHMDP3</strain>
    </source>
</reference>
<protein>
    <submittedName>
        <fullName evidence="1">Uncharacterized protein</fullName>
    </submittedName>
</protein>
<dbReference type="EMBL" id="AMQX01000006">
    <property type="protein sequence ID" value="EKS51087.1"/>
    <property type="molecule type" value="Genomic_DNA"/>
</dbReference>